<keyword evidence="3" id="KW-1185">Reference proteome</keyword>
<feature type="domain" description="Protein kinase" evidence="1">
    <location>
        <begin position="16"/>
        <end position="299"/>
    </location>
</feature>
<dbReference type="InterPro" id="IPR000719">
    <property type="entry name" value="Prot_kinase_dom"/>
</dbReference>
<dbReference type="PRINTS" id="PR00109">
    <property type="entry name" value="TYRKINASE"/>
</dbReference>
<comment type="caution">
    <text evidence="2">The sequence shown here is derived from an EMBL/GenBank/DDBJ whole genome shotgun (WGS) entry which is preliminary data.</text>
</comment>
<dbReference type="Proteomes" id="UP001470230">
    <property type="component" value="Unassembled WGS sequence"/>
</dbReference>
<organism evidence="2 3">
    <name type="scientific">Tritrichomonas musculus</name>
    <dbReference type="NCBI Taxonomy" id="1915356"/>
    <lineage>
        <taxon>Eukaryota</taxon>
        <taxon>Metamonada</taxon>
        <taxon>Parabasalia</taxon>
        <taxon>Tritrichomonadida</taxon>
        <taxon>Tritrichomonadidae</taxon>
        <taxon>Tritrichomonas</taxon>
    </lineage>
</organism>
<dbReference type="Gene3D" id="1.10.510.10">
    <property type="entry name" value="Transferase(Phosphotransferase) domain 1"/>
    <property type="match status" value="1"/>
</dbReference>
<dbReference type="PANTHER" id="PTHR45756:SF1">
    <property type="entry name" value="PROTEIN KINASE DOMAIN CONTAINING PROTEIN"/>
    <property type="match status" value="1"/>
</dbReference>
<reference evidence="2 3" key="1">
    <citation type="submission" date="2024-04" db="EMBL/GenBank/DDBJ databases">
        <title>Tritrichomonas musculus Genome.</title>
        <authorList>
            <person name="Alves-Ferreira E."/>
            <person name="Grigg M."/>
            <person name="Lorenzi H."/>
            <person name="Galac M."/>
        </authorList>
    </citation>
    <scope>NUCLEOTIDE SEQUENCE [LARGE SCALE GENOMIC DNA]</scope>
    <source>
        <strain evidence="2 3">EAF2021</strain>
    </source>
</reference>
<proteinExistence type="predicted"/>
<evidence type="ECO:0000259" key="1">
    <source>
        <dbReference type="PROSITE" id="PS50011"/>
    </source>
</evidence>
<dbReference type="Pfam" id="PF07714">
    <property type="entry name" value="PK_Tyr_Ser-Thr"/>
    <property type="match status" value="1"/>
</dbReference>
<dbReference type="PANTHER" id="PTHR45756">
    <property type="entry name" value="PALMITOYLTRANSFERASE"/>
    <property type="match status" value="1"/>
</dbReference>
<dbReference type="InterPro" id="IPR011009">
    <property type="entry name" value="Kinase-like_dom_sf"/>
</dbReference>
<dbReference type="InterPro" id="IPR053215">
    <property type="entry name" value="TKL_Ser/Thr_kinase"/>
</dbReference>
<protein>
    <recommendedName>
        <fullName evidence="1">Protein kinase domain-containing protein</fullName>
    </recommendedName>
</protein>
<evidence type="ECO:0000313" key="2">
    <source>
        <dbReference type="EMBL" id="KAK8881336.1"/>
    </source>
</evidence>
<dbReference type="InterPro" id="IPR001245">
    <property type="entry name" value="Ser-Thr/Tyr_kinase_cat_dom"/>
</dbReference>
<accession>A0ABR2JR22</accession>
<evidence type="ECO:0000313" key="3">
    <source>
        <dbReference type="Proteomes" id="UP001470230"/>
    </source>
</evidence>
<dbReference type="SUPFAM" id="SSF56112">
    <property type="entry name" value="Protein kinase-like (PK-like)"/>
    <property type="match status" value="1"/>
</dbReference>
<dbReference type="EMBL" id="JAPFFF010000010">
    <property type="protein sequence ID" value="KAK8881336.1"/>
    <property type="molecule type" value="Genomic_DNA"/>
</dbReference>
<dbReference type="PROSITE" id="PS50011">
    <property type="entry name" value="PROTEIN_KINASE_DOM"/>
    <property type="match status" value="1"/>
</dbReference>
<name>A0ABR2JR22_9EUKA</name>
<gene>
    <name evidence="2" type="ORF">M9Y10_004071</name>
</gene>
<sequence length="343" mass="40774">MLHDFEFDELLNVNNYYIKKLIAKSPFSNVFLAFDKNAKKEIIIKLFEIPKDRTESFIQTVRTLKILNLSGVCKIYNFAKIYNKKEISSYFNINLNENNDINYIIVTEELMINGNIESIMKEYLQNDGKCQSIMNPTIRSKIIFGVAMIMKVLHSNNFLHQNLTAYHILLNDKYEPKISFSCFSNFLKENYQINHSILQSPFYMAPEIILKREFSFSIDVYSYSILLYRMFSNNFKFSDGFALNRYNFLNRISEGERLKKHQNIPNVFWELIQKCWCQEPDKRPTFCDIVNELKNDKFALDEFGMKTDLNELHNYQQQLFKEEIDYIPEKFSLSMSCLINENH</sequence>